<dbReference type="GO" id="GO:0071203">
    <property type="term" value="C:WASH complex"/>
    <property type="evidence" value="ECO:0007669"/>
    <property type="project" value="InterPro"/>
</dbReference>
<dbReference type="InterPro" id="IPR019309">
    <property type="entry name" value="WASHC3"/>
</dbReference>
<feature type="region of interest" description="Disordered" evidence="1">
    <location>
        <begin position="1484"/>
        <end position="1511"/>
    </location>
</feature>
<feature type="region of interest" description="Disordered" evidence="1">
    <location>
        <begin position="1146"/>
        <end position="1172"/>
    </location>
</feature>
<dbReference type="PROSITE" id="PS50003">
    <property type="entry name" value="PH_DOMAIN"/>
    <property type="match status" value="1"/>
</dbReference>
<dbReference type="Gene3D" id="2.30.29.30">
    <property type="entry name" value="Pleckstrin-homology domain (PH domain)/Phosphotyrosine-binding domain (PTB)"/>
    <property type="match status" value="1"/>
</dbReference>
<dbReference type="PROSITE" id="PS51182">
    <property type="entry name" value="C2_TENSIN"/>
    <property type="match status" value="1"/>
</dbReference>
<feature type="region of interest" description="Disordered" evidence="1">
    <location>
        <begin position="1571"/>
        <end position="1627"/>
    </location>
</feature>
<dbReference type="Pfam" id="PF10152">
    <property type="entry name" value="CCDC53"/>
    <property type="match status" value="1"/>
</dbReference>
<dbReference type="PANTHER" id="PTHR45725">
    <property type="entry name" value="FORMIN HOMOLOGY 2 FAMILY MEMBER"/>
    <property type="match status" value="1"/>
</dbReference>
<dbReference type="EMBL" id="HBGJ01014629">
    <property type="protein sequence ID" value="CAD9251006.1"/>
    <property type="molecule type" value="Transcribed_RNA"/>
</dbReference>
<name>A0A7S1XPM3_9STRA</name>
<evidence type="ECO:0000259" key="3">
    <source>
        <dbReference type="PROSITE" id="PS51182"/>
    </source>
</evidence>
<feature type="compositionally biased region" description="Basic and acidic residues" evidence="1">
    <location>
        <begin position="457"/>
        <end position="468"/>
    </location>
</feature>
<dbReference type="SUPFAM" id="SSF52799">
    <property type="entry name" value="(Phosphotyrosine protein) phosphatases II"/>
    <property type="match status" value="1"/>
</dbReference>
<dbReference type="InterPro" id="IPR029021">
    <property type="entry name" value="Prot-tyrosine_phosphatase-like"/>
</dbReference>
<feature type="domain" description="FH2" evidence="4">
    <location>
        <begin position="1093"/>
        <end position="1503"/>
    </location>
</feature>
<feature type="region of interest" description="Disordered" evidence="1">
    <location>
        <begin position="345"/>
        <end position="374"/>
    </location>
</feature>
<dbReference type="InterPro" id="IPR011993">
    <property type="entry name" value="PH-like_dom_sf"/>
</dbReference>
<evidence type="ECO:0000259" key="4">
    <source>
        <dbReference type="PROSITE" id="PS51444"/>
    </source>
</evidence>
<dbReference type="SMART" id="SM00233">
    <property type="entry name" value="PH"/>
    <property type="match status" value="1"/>
</dbReference>
<proteinExistence type="predicted"/>
<dbReference type="Pfam" id="PF02181">
    <property type="entry name" value="FH2"/>
    <property type="match status" value="1"/>
</dbReference>
<reference evidence="5" key="1">
    <citation type="submission" date="2021-01" db="EMBL/GenBank/DDBJ databases">
        <authorList>
            <person name="Corre E."/>
            <person name="Pelletier E."/>
            <person name="Niang G."/>
            <person name="Scheremetjew M."/>
            <person name="Finn R."/>
            <person name="Kale V."/>
            <person name="Holt S."/>
            <person name="Cochrane G."/>
            <person name="Meng A."/>
            <person name="Brown T."/>
            <person name="Cohen L."/>
        </authorList>
    </citation>
    <scope>NUCLEOTIDE SEQUENCE</scope>
    <source>
        <strain evidence="5">CCMP2877</strain>
    </source>
</reference>
<feature type="compositionally biased region" description="Basic and acidic residues" evidence="1">
    <location>
        <begin position="1484"/>
        <end position="1498"/>
    </location>
</feature>
<feature type="region of interest" description="Disordered" evidence="1">
    <location>
        <begin position="448"/>
        <end position="541"/>
    </location>
</feature>
<dbReference type="SUPFAM" id="SSF101447">
    <property type="entry name" value="Formin homology 2 domain (FH2 domain)"/>
    <property type="match status" value="1"/>
</dbReference>
<dbReference type="Pfam" id="PF00169">
    <property type="entry name" value="PH"/>
    <property type="match status" value="1"/>
</dbReference>
<organism evidence="5">
    <name type="scientific">Phaeomonas parva</name>
    <dbReference type="NCBI Taxonomy" id="124430"/>
    <lineage>
        <taxon>Eukaryota</taxon>
        <taxon>Sar</taxon>
        <taxon>Stramenopiles</taxon>
        <taxon>Ochrophyta</taxon>
        <taxon>Pinguiophyceae</taxon>
        <taxon>Pinguiochrysidales</taxon>
        <taxon>Pinguiochrysidaceae</taxon>
        <taxon>Phaeomonas</taxon>
    </lineage>
</organism>
<dbReference type="Gene3D" id="3.90.190.10">
    <property type="entry name" value="Protein tyrosine phosphatase superfamily"/>
    <property type="match status" value="1"/>
</dbReference>
<dbReference type="PANTHER" id="PTHR45725:SF1">
    <property type="entry name" value="DISHEVELLED ASSOCIATED ACTIVATOR OF MORPHOGENESIS, ISOFORM D"/>
    <property type="match status" value="1"/>
</dbReference>
<dbReference type="PROSITE" id="PS51444">
    <property type="entry name" value="FH2"/>
    <property type="match status" value="1"/>
</dbReference>
<gene>
    <name evidence="5" type="ORF">PPAR1163_LOCUS9367</name>
</gene>
<feature type="domain" description="C2 tensin-type" evidence="3">
    <location>
        <begin position="167"/>
        <end position="304"/>
    </location>
</feature>
<dbReference type="SMART" id="SM00498">
    <property type="entry name" value="FH2"/>
    <property type="match status" value="1"/>
</dbReference>
<dbReference type="InterPro" id="IPR001849">
    <property type="entry name" value="PH_domain"/>
</dbReference>
<feature type="region of interest" description="Disordered" evidence="1">
    <location>
        <begin position="762"/>
        <end position="798"/>
    </location>
</feature>
<dbReference type="InterPro" id="IPR051425">
    <property type="entry name" value="Formin_Homology"/>
</dbReference>
<sequence>MPTADNVSLVCRWLLAETGPNFLLWDLSDDADEHSKRVAIWSGLTGRVVRGRLQEEAGPHEVMLTQVLRNLAAMHSWLELDPANRCVVCCRNGRTRTGLMLACLLRYAGVFESSFDGLAHFYRRRAPDTYASMERAGVEIVDNEPATTRMLLSNFDVALSVGGPPNGTALRLDRVRITGMAALGAGDASLDLPSLELYTRGDAYRVTSGGRLEACVSLSADAGTVTIDVPNHVPILHEDFAVTSRVPRIGNAASGKRLLFRYANNKGFLAPGTITLDTEGVDVSRNLIKTLADDFTVELLLSEHDGSVKSFTPFAVESTPQHQRRRSSIRNSDFARMLEARAALDAMPADEERRSSAWSTTTTTSDEEDDGEYPPWQALRGGIDERLLGMQELQWRHIVQANQGNIDELAACGYDTTAAELALQLCANDTESAAATAQSIMAMNGVPLALTSPSPPERGRRSFMERGRRSFMGAPFSGGRGSTLSMEPARRERVSSFEPRSPGDASTPPPRDISSPAAGTLATGGRKKLSVPKTAPLARSGAARRDALASASNRASMQLLKTGTLPRGVSIAALSASPPKSADAARTEAIESMIAEVAQEDGVTLDEIRDLIMAKKAQKVVEGHKWPPDGPVLKRGLLMKKDRRKVLNRWQERDFVLTAAVLGYASHKENIKKGDKSERSVFALEELKEVSTSPTDGRVLMLRVGMESPITVRAPTAEDAQEWQYAIDSARGQAGERVFGRNPLMEGINSRNMRMHALSRLAGNDPASPISQASPVLSEGKSPGVANAGDPRQRDVVSPLHNLMPGTAVTNLSSKFEQQQQSPPPPPASPESEQGETTPQGSSYAVDPLASAASAGESANVAVPSLATASPKEDSRAALSALLTKHEDKPSPSSSESAFADEVKDHAGEGPTIKAEVKKFVMMLKAGVSRSAVEFKMQNDGMDVAELDDEAVVRFLEAALQPEEEPPQAASLDDLPPEHRRFVAMIKAGVPRPAVEHKMRADNVDPIFLDSEVVRKILGGMKKTAAADDDERYNKYKMMFKNGVPLGAVQSKMALDGLDPEALREWFASAAGDDKLDPSSTAGPGRRRIVKKKQDAAVATWKRRTLAWKEVKVDKDRETIWNEGSVNINLNDDELADFQALFKADPSKGGGAAADSSPDGEGGAPRKKPPRRVMANLIDPRRATNAGIAIKNLRIPHAEVREHILALNTRAFTAVQLSLLIEYWPTPDERTLLKGYRGDEESLNEAEVFMRGISDVCQGPARLRAMLFQSTFDEKLAGVTRDLESLEDACDDVRLSNRLRVLLRVVLQLGNKVNEDSAEAFTLDSLLKLSSAKSKDLKTSVLDYLVMLAERWDPDLLRFSEDLSSSVPASRVLVNECKAELKVLQRGLTQAVGIAKGRSEQKKGVVQDAVNRLETGDEAVAELAGFCDAARERIEDANRKLKSAQEKFSGVLRYMNEQPTLSPSDFFNTLSSFIREFNGARDRVKRKHETEQRRRQMEKSMAAAASPESRANRMRRFASVGNIHERRKKSSTLQLPSRMGRAKSTMAPAPSRAEMDATDAALAYAEMRRAGLPRGRSKPAPIPEHSGGGGEGEVQEYRVYATPTAKRKGRRRARRRAAKASGDTVVL</sequence>
<dbReference type="InterPro" id="IPR015425">
    <property type="entry name" value="FH2_Formin"/>
</dbReference>
<feature type="region of interest" description="Disordered" evidence="1">
    <location>
        <begin position="1524"/>
        <end position="1555"/>
    </location>
</feature>
<evidence type="ECO:0000259" key="2">
    <source>
        <dbReference type="PROSITE" id="PS50003"/>
    </source>
</evidence>
<protein>
    <recommendedName>
        <fullName evidence="6">Formin-like protein</fullName>
    </recommendedName>
</protein>
<feature type="compositionally biased region" description="Basic residues" evidence="1">
    <location>
        <begin position="1605"/>
        <end position="1618"/>
    </location>
</feature>
<dbReference type="InterPro" id="IPR014020">
    <property type="entry name" value="Tensin_C2-dom"/>
</dbReference>
<evidence type="ECO:0000313" key="5">
    <source>
        <dbReference type="EMBL" id="CAD9251006.1"/>
    </source>
</evidence>
<dbReference type="Gene3D" id="1.20.58.2220">
    <property type="entry name" value="Formin, FH2 domain"/>
    <property type="match status" value="1"/>
</dbReference>
<dbReference type="InterPro" id="IPR042201">
    <property type="entry name" value="FH2_Formin_sf"/>
</dbReference>
<feature type="region of interest" description="Disordered" evidence="1">
    <location>
        <begin position="814"/>
        <end position="844"/>
    </location>
</feature>
<accession>A0A7S1XPM3</accession>
<feature type="domain" description="PH" evidence="2">
    <location>
        <begin position="631"/>
        <end position="732"/>
    </location>
</feature>
<evidence type="ECO:0008006" key="6">
    <source>
        <dbReference type="Google" id="ProtNLM"/>
    </source>
</evidence>
<evidence type="ECO:0000256" key="1">
    <source>
        <dbReference type="SAM" id="MobiDB-lite"/>
    </source>
</evidence>
<dbReference type="SUPFAM" id="SSF50729">
    <property type="entry name" value="PH domain-like"/>
    <property type="match status" value="1"/>
</dbReference>